<feature type="coiled-coil region" evidence="2">
    <location>
        <begin position="708"/>
        <end position="742"/>
    </location>
</feature>
<evidence type="ECO:0000256" key="1">
    <source>
        <dbReference type="ARBA" id="ARBA00023054"/>
    </source>
</evidence>
<sequence length="1106" mass="127952">MSDDSETSPMEKEEDRIKASVANSTTGLGASEENDNKKQTSPTKLSKLSLDKTDLSTKKSISVSTSSDGIKPGRKRSSKTPRSSSNTKDRRSSLQKESDYGRSSGSIGRDDERRGSTDSNRRSSGREIRRSSSKGKKVSQKDSNYDYGKTESMTEPPEVPSGAESRDELKQDSEKNSVEQGRESVPATSVASLPVEAIKSNVSTRSVQADVTQEPPQHAPTAFSTMLHHSSSFATVITEDGVDEATLTEPFQNLDDHGYEAVKLVFDGVQQTLLNQQDEMVQLTPVIDEFASLWEGIDASHENEQRLVKRDRNISVKLSATMAKSRTLIKLAKDDLELAIKLGLRLEHAWAKVDEGDHQERENVDKIDLLKQEIFELNRNINSASKIEGQDTLRELLVLKNELEGQRDLLHTEATKYRSSLNIMYAKRQELFDKQTALEEKANLLMQEYEAQMEATERETTRKERLAVENVEIVDKIKEKLAQLDELDLNLHAASNKIIDTERAVRDQKLVNETILRETEFSSNRIEKLRQDYEAQQRLVERLTLEAYRQAQEVKSKEQEIFNLRLELHRAMRQRSLNMKKVVTLQQALSTLELEREGLKSRITMLEKELEIAQKKIEEKKKKVEQLDKERSFVNRNLKRAAAVTSEHSNQAKTHEVAVGNLEQALHMYSLEINEQRTTIFHLEEERDFYSHEATKLAQQVSYKLNDIKKMDLAILEQKRKLAGLENQVKKLQQVFELARYDKEVFERTLHDTVADIMENQTKLRIMSNQINSIKYQLNQKDELIHQEALRYDRILKETDFFKKESMRIQRLAEDIQRTSEALAIERSTLGCAVAEVEGELSKHMYYVNAALSRERLFQRKLMDQEKELRSAWEKWRVLESMIRIGASHYRRAIVDIRDLRFYIIAYRKAQAGKKGLGKNYSRMRREVAIMENSIAKERCMISALQEQMRHPINVHRWRLLEATSPEAYEMVLRINLLTRRLVGRNSNLAVQSKYLQEKQEIYVEARKALERCPGLETPEEVTYYQHLLFAKQQQFHHLKRELLAAESQTEFYRGEVLLLNDKMLELKQKFFEKLRGSYAGFKSNCIRVKTKPPERQHTELTYNDE</sequence>
<evidence type="ECO:0000313" key="5">
    <source>
        <dbReference type="EMBL" id="CAG7833762.1"/>
    </source>
</evidence>
<dbReference type="Pfam" id="PF21771">
    <property type="entry name" value="CFAP58_CC"/>
    <property type="match status" value="1"/>
</dbReference>
<organism evidence="5 6">
    <name type="scientific">Allacma fusca</name>
    <dbReference type="NCBI Taxonomy" id="39272"/>
    <lineage>
        <taxon>Eukaryota</taxon>
        <taxon>Metazoa</taxon>
        <taxon>Ecdysozoa</taxon>
        <taxon>Arthropoda</taxon>
        <taxon>Hexapoda</taxon>
        <taxon>Collembola</taxon>
        <taxon>Symphypleona</taxon>
        <taxon>Sminthuridae</taxon>
        <taxon>Allacma</taxon>
    </lineage>
</organism>
<dbReference type="OrthoDB" id="264785at2759"/>
<dbReference type="InterPro" id="IPR049270">
    <property type="entry name" value="CFAP58_CC"/>
</dbReference>
<reference evidence="5" key="1">
    <citation type="submission" date="2021-06" db="EMBL/GenBank/DDBJ databases">
        <authorList>
            <person name="Hodson N. C."/>
            <person name="Mongue J. A."/>
            <person name="Jaron S. K."/>
        </authorList>
    </citation>
    <scope>NUCLEOTIDE SEQUENCE</scope>
</reference>
<evidence type="ECO:0000313" key="6">
    <source>
        <dbReference type="Proteomes" id="UP000708208"/>
    </source>
</evidence>
<dbReference type="Proteomes" id="UP000708208">
    <property type="component" value="Unassembled WGS sequence"/>
</dbReference>
<dbReference type="GO" id="GO:0005856">
    <property type="term" value="C:cytoskeleton"/>
    <property type="evidence" value="ECO:0007669"/>
    <property type="project" value="TreeGrafter"/>
</dbReference>
<accession>A0A8J2LDN7</accession>
<evidence type="ECO:0000259" key="4">
    <source>
        <dbReference type="Pfam" id="PF21771"/>
    </source>
</evidence>
<feature type="compositionally biased region" description="Basic and acidic residues" evidence="3">
    <location>
        <begin position="108"/>
        <end position="130"/>
    </location>
</feature>
<feature type="domain" description="Cilia- and flagella-associated protein 58 central coiled coil" evidence="4">
    <location>
        <begin position="612"/>
        <end position="910"/>
    </location>
</feature>
<proteinExistence type="predicted"/>
<feature type="compositionally biased region" description="Low complexity" evidence="3">
    <location>
        <begin position="39"/>
        <end position="48"/>
    </location>
</feature>
<dbReference type="PANTHER" id="PTHR32083:SF0">
    <property type="entry name" value="CILIA AND FLAGELLA-ASSOCIATED PROTEIN 58"/>
    <property type="match status" value="1"/>
</dbReference>
<feature type="compositionally biased region" description="Basic and acidic residues" evidence="3">
    <location>
        <begin position="164"/>
        <end position="182"/>
    </location>
</feature>
<dbReference type="AlphaFoldDB" id="A0A8J2LDN7"/>
<feature type="coiled-coil region" evidence="2">
    <location>
        <begin position="428"/>
        <end position="637"/>
    </location>
</feature>
<feature type="compositionally biased region" description="Basic and acidic residues" evidence="3">
    <location>
        <begin position="9"/>
        <end position="18"/>
    </location>
</feature>
<evidence type="ECO:0000256" key="2">
    <source>
        <dbReference type="SAM" id="Coils"/>
    </source>
</evidence>
<feature type="compositionally biased region" description="Low complexity" evidence="3">
    <location>
        <begin position="58"/>
        <end position="67"/>
    </location>
</feature>
<keyword evidence="6" id="KW-1185">Reference proteome</keyword>
<dbReference type="EMBL" id="CAJVCH010570007">
    <property type="protein sequence ID" value="CAG7833762.1"/>
    <property type="molecule type" value="Genomic_DNA"/>
</dbReference>
<evidence type="ECO:0000256" key="3">
    <source>
        <dbReference type="SAM" id="MobiDB-lite"/>
    </source>
</evidence>
<feature type="region of interest" description="Disordered" evidence="3">
    <location>
        <begin position="1"/>
        <end position="192"/>
    </location>
</feature>
<keyword evidence="1 2" id="KW-0175">Coiled coil</keyword>
<dbReference type="PANTHER" id="PTHR32083">
    <property type="entry name" value="CILIA AND FLAGELLA-ASSOCIATED PROTEIN 58-RELATED"/>
    <property type="match status" value="1"/>
</dbReference>
<name>A0A8J2LDN7_9HEXA</name>
<feature type="compositionally biased region" description="Basic and acidic residues" evidence="3">
    <location>
        <begin position="87"/>
        <end position="100"/>
    </location>
</feature>
<protein>
    <recommendedName>
        <fullName evidence="4">Cilia- and flagella-associated protein 58 central coiled coil domain-containing protein</fullName>
    </recommendedName>
</protein>
<gene>
    <name evidence="5" type="ORF">AFUS01_LOCUS43343</name>
</gene>
<comment type="caution">
    <text evidence="5">The sequence shown here is derived from an EMBL/GenBank/DDBJ whole genome shotgun (WGS) entry which is preliminary data.</text>
</comment>